<dbReference type="PROSITE" id="PS50089">
    <property type="entry name" value="ZF_RING_2"/>
    <property type="match status" value="1"/>
</dbReference>
<dbReference type="InterPro" id="IPR044744">
    <property type="entry name" value="ZNRF4/RNF13/RNF167_PA"/>
</dbReference>
<comment type="caution">
    <text evidence="16">The sequence shown here is derived from an EMBL/GenBank/DDBJ whole genome shotgun (WGS) entry which is preliminary data.</text>
</comment>
<dbReference type="InterPro" id="IPR051653">
    <property type="entry name" value="E3_ligase_sorting_rcpt"/>
</dbReference>
<keyword evidence="2 16" id="KW-0808">Transferase</keyword>
<feature type="transmembrane region" description="Helical" evidence="14">
    <location>
        <begin position="46"/>
        <end position="69"/>
    </location>
</feature>
<feature type="transmembrane region" description="Helical" evidence="14">
    <location>
        <begin position="217"/>
        <end position="237"/>
    </location>
</feature>
<dbReference type="Gene3D" id="3.50.30.30">
    <property type="match status" value="1"/>
</dbReference>
<dbReference type="Pfam" id="PF13639">
    <property type="entry name" value="zf-RING_2"/>
    <property type="match status" value="1"/>
</dbReference>
<keyword evidence="8 14" id="KW-1133">Transmembrane helix</keyword>
<dbReference type="SUPFAM" id="SSF57850">
    <property type="entry name" value="RING/U-box"/>
    <property type="match status" value="1"/>
</dbReference>
<gene>
    <name evidence="16" type="ORF">SPHA_14627</name>
</gene>
<evidence type="ECO:0000256" key="3">
    <source>
        <dbReference type="ARBA" id="ARBA00022692"/>
    </source>
</evidence>
<dbReference type="AlphaFoldDB" id="A0A812BDC2"/>
<keyword evidence="10" id="KW-0325">Glycoprotein</keyword>
<feature type="region of interest" description="Disordered" evidence="13">
    <location>
        <begin position="418"/>
        <end position="493"/>
    </location>
</feature>
<evidence type="ECO:0000256" key="14">
    <source>
        <dbReference type="SAM" id="Phobius"/>
    </source>
</evidence>
<reference evidence="16" key="1">
    <citation type="submission" date="2021-01" db="EMBL/GenBank/DDBJ databases">
        <authorList>
            <person name="Li R."/>
            <person name="Bekaert M."/>
        </authorList>
    </citation>
    <scope>NUCLEOTIDE SEQUENCE</scope>
    <source>
        <strain evidence="16">Farmed</strain>
    </source>
</reference>
<dbReference type="Gene3D" id="3.30.40.10">
    <property type="entry name" value="Zinc/RING finger domain, C3HC4 (zinc finger)"/>
    <property type="match status" value="1"/>
</dbReference>
<dbReference type="PANTHER" id="PTHR47168:SF1">
    <property type="entry name" value="OS02G0798600 PROTEIN"/>
    <property type="match status" value="1"/>
</dbReference>
<dbReference type="GO" id="GO:0008270">
    <property type="term" value="F:zinc ion binding"/>
    <property type="evidence" value="ECO:0007669"/>
    <property type="project" value="UniProtKB-KW"/>
</dbReference>
<dbReference type="PANTHER" id="PTHR47168">
    <property type="entry name" value="RING ZINC FINGER DOMAIN SUPERFAMILY PROTEIN-RELATED"/>
    <property type="match status" value="1"/>
</dbReference>
<dbReference type="InterPro" id="IPR001841">
    <property type="entry name" value="Znf_RING"/>
</dbReference>
<evidence type="ECO:0000256" key="11">
    <source>
        <dbReference type="ARBA" id="ARBA00046288"/>
    </source>
</evidence>
<evidence type="ECO:0000313" key="17">
    <source>
        <dbReference type="Proteomes" id="UP000597762"/>
    </source>
</evidence>
<organism evidence="16 17">
    <name type="scientific">Acanthosepion pharaonis</name>
    <name type="common">Pharaoh cuttlefish</name>
    <name type="synonym">Sepia pharaonis</name>
    <dbReference type="NCBI Taxonomy" id="158019"/>
    <lineage>
        <taxon>Eukaryota</taxon>
        <taxon>Metazoa</taxon>
        <taxon>Spiralia</taxon>
        <taxon>Lophotrochozoa</taxon>
        <taxon>Mollusca</taxon>
        <taxon>Cephalopoda</taxon>
        <taxon>Coleoidea</taxon>
        <taxon>Decapodiformes</taxon>
        <taxon>Sepiida</taxon>
        <taxon>Sepiina</taxon>
        <taxon>Sepiidae</taxon>
        <taxon>Acanthosepion</taxon>
    </lineage>
</organism>
<protein>
    <submittedName>
        <fullName evidence="16">RNF13</fullName>
        <ecNumber evidence="16">2.3.2.27</ecNumber>
    </submittedName>
</protein>
<dbReference type="EC" id="2.3.2.27" evidence="16"/>
<keyword evidence="5" id="KW-0732">Signal</keyword>
<feature type="compositionally biased region" description="Low complexity" evidence="13">
    <location>
        <begin position="418"/>
        <end position="438"/>
    </location>
</feature>
<evidence type="ECO:0000256" key="6">
    <source>
        <dbReference type="ARBA" id="ARBA00022771"/>
    </source>
</evidence>
<dbReference type="EMBL" id="CAHIKZ030000501">
    <property type="protein sequence ID" value="CAE1177395.1"/>
    <property type="molecule type" value="Genomic_DNA"/>
</dbReference>
<keyword evidence="16" id="KW-0012">Acyltransferase</keyword>
<dbReference type="InterPro" id="IPR013083">
    <property type="entry name" value="Znf_RING/FYVE/PHD"/>
</dbReference>
<keyword evidence="17" id="KW-1185">Reference proteome</keyword>
<feature type="compositionally biased region" description="Acidic residues" evidence="13">
    <location>
        <begin position="329"/>
        <end position="339"/>
    </location>
</feature>
<evidence type="ECO:0000256" key="1">
    <source>
        <dbReference type="ARBA" id="ARBA00004906"/>
    </source>
</evidence>
<dbReference type="Proteomes" id="UP000597762">
    <property type="component" value="Unassembled WGS sequence"/>
</dbReference>
<feature type="region of interest" description="Disordered" evidence="13">
    <location>
        <begin position="326"/>
        <end position="375"/>
    </location>
</feature>
<dbReference type="GO" id="GO:0061630">
    <property type="term" value="F:ubiquitin protein ligase activity"/>
    <property type="evidence" value="ECO:0007669"/>
    <property type="project" value="UniProtKB-EC"/>
</dbReference>
<dbReference type="FunFam" id="3.30.40.10:FF:000824">
    <property type="entry name" value="E3 ubiquitin-protein ligase RNF13"/>
    <property type="match status" value="1"/>
</dbReference>
<keyword evidence="6 12" id="KW-0863">Zinc-finger</keyword>
<evidence type="ECO:0000256" key="2">
    <source>
        <dbReference type="ARBA" id="ARBA00022679"/>
    </source>
</evidence>
<evidence type="ECO:0000256" key="13">
    <source>
        <dbReference type="SAM" id="MobiDB-lite"/>
    </source>
</evidence>
<evidence type="ECO:0000256" key="10">
    <source>
        <dbReference type="ARBA" id="ARBA00023180"/>
    </source>
</evidence>
<dbReference type="GO" id="GO:0005737">
    <property type="term" value="C:cytoplasm"/>
    <property type="evidence" value="ECO:0007669"/>
    <property type="project" value="UniProtKB-ARBA"/>
</dbReference>
<evidence type="ECO:0000256" key="12">
    <source>
        <dbReference type="PROSITE-ProRule" id="PRU00175"/>
    </source>
</evidence>
<keyword evidence="9 14" id="KW-0472">Membrane</keyword>
<evidence type="ECO:0000256" key="9">
    <source>
        <dbReference type="ARBA" id="ARBA00023136"/>
    </source>
</evidence>
<evidence type="ECO:0000256" key="8">
    <source>
        <dbReference type="ARBA" id="ARBA00022989"/>
    </source>
</evidence>
<evidence type="ECO:0000259" key="15">
    <source>
        <dbReference type="PROSITE" id="PS50089"/>
    </source>
</evidence>
<dbReference type="CDD" id="cd02123">
    <property type="entry name" value="PA_C_RZF_like"/>
    <property type="match status" value="1"/>
</dbReference>
<feature type="domain" description="RING-type" evidence="15">
    <location>
        <begin position="277"/>
        <end position="319"/>
    </location>
</feature>
<name>A0A812BDC2_ACAPH</name>
<sequence>MIDVYIYLTEKNSNYNCHKILLNFQITVRVLINMWETKIPNHITVLYIYAILNLVLLFHVTLASGHVIVTDIYNATIRTYEDYPASFGPNLPSNGLRGRLHYVVPHDACAKVEPPPQVDNRTLWIALIARSHNGCDFAVKILNAENAGYDAAIVHNFRNHDNLVHMGAGAVGNKAKIPSVFVGWHSGDELASFYQYSQRRDYTVILDPHLPFNMKNYLFPFAAVMGGCLMIGCFVMVSQMGRSCRNIARRHRSRLPSRHLKKIPIKKFKKGEAYDVCAICLDEYEEGDKLRVLPCAHAYHCKCIDPWLTKNKRTCPVCKRRVIPRDQDSASDSDSEEEASPAPTERTPLLGRSQPENHGSSARRGRFESSGLPESVRNEVADIRFGQDNAPSPADSEQGAVGGISVVDETMVIRAAAAAVARRGPGEASSTSTGSEEPNTSAGKKESLDTWLPNLAASPPDSDNEHNEDEVLMVIPPPCEPVSDGRRPNNHVV</sequence>
<dbReference type="OrthoDB" id="8062037at2759"/>
<evidence type="ECO:0000256" key="5">
    <source>
        <dbReference type="ARBA" id="ARBA00022729"/>
    </source>
</evidence>
<dbReference type="SMART" id="SM00184">
    <property type="entry name" value="RING"/>
    <property type="match status" value="1"/>
</dbReference>
<comment type="subcellular location">
    <subcellularLocation>
        <location evidence="11">Endomembrane system</location>
        <topology evidence="11">Single-pass type I membrane protein</topology>
    </subcellularLocation>
</comment>
<dbReference type="GO" id="GO:0012505">
    <property type="term" value="C:endomembrane system"/>
    <property type="evidence" value="ECO:0007669"/>
    <property type="project" value="UniProtKB-SubCell"/>
</dbReference>
<evidence type="ECO:0000256" key="4">
    <source>
        <dbReference type="ARBA" id="ARBA00022723"/>
    </source>
</evidence>
<comment type="pathway">
    <text evidence="1">Protein modification; protein ubiquitination.</text>
</comment>
<evidence type="ECO:0000256" key="7">
    <source>
        <dbReference type="ARBA" id="ARBA00022833"/>
    </source>
</evidence>
<dbReference type="Pfam" id="PF02225">
    <property type="entry name" value="PA"/>
    <property type="match status" value="1"/>
</dbReference>
<keyword evidence="3 14" id="KW-0812">Transmembrane</keyword>
<evidence type="ECO:0000313" key="16">
    <source>
        <dbReference type="EMBL" id="CAE1177395.1"/>
    </source>
</evidence>
<dbReference type="CDD" id="cd16796">
    <property type="entry name" value="RING-H2_RNF13"/>
    <property type="match status" value="1"/>
</dbReference>
<proteinExistence type="predicted"/>
<keyword evidence="4" id="KW-0479">Metal-binding</keyword>
<keyword evidence="7" id="KW-0862">Zinc</keyword>
<accession>A0A812BDC2</accession>
<dbReference type="InterPro" id="IPR003137">
    <property type="entry name" value="PA_domain"/>
</dbReference>